<dbReference type="GeneID" id="14402512"/>
<dbReference type="eggNOG" id="arCOG08021">
    <property type="taxonomic scope" value="Archaea"/>
</dbReference>
<accession>L0JY03</accession>
<dbReference type="OrthoDB" id="182995at2157"/>
<dbReference type="EMBL" id="CP003929">
    <property type="protein sequence ID" value="AGB36989.1"/>
    <property type="molecule type" value="Genomic_DNA"/>
</dbReference>
<dbReference type="InterPro" id="IPR036388">
    <property type="entry name" value="WH-like_DNA-bd_sf"/>
</dbReference>
<name>L0JY03_9EURY</name>
<dbReference type="KEGG" id="nou:Natoc_1152"/>
<organism evidence="1 2">
    <name type="scientific">Natronococcus occultus SP4</name>
    <dbReference type="NCBI Taxonomy" id="694430"/>
    <lineage>
        <taxon>Archaea</taxon>
        <taxon>Methanobacteriati</taxon>
        <taxon>Methanobacteriota</taxon>
        <taxon>Stenosarchaea group</taxon>
        <taxon>Halobacteria</taxon>
        <taxon>Halobacteriales</taxon>
        <taxon>Natrialbaceae</taxon>
        <taxon>Natronococcus</taxon>
    </lineage>
</organism>
<protein>
    <recommendedName>
        <fullName evidence="3">Sugar-specific transcriptional regulator TrmB</fullName>
    </recommendedName>
</protein>
<dbReference type="HOGENOM" id="CLU_187344_0_0_2"/>
<dbReference type="InterPro" id="IPR036390">
    <property type="entry name" value="WH_DNA-bd_sf"/>
</dbReference>
<proteinExistence type="predicted"/>
<dbReference type="Proteomes" id="UP000010878">
    <property type="component" value="Chromosome"/>
</dbReference>
<dbReference type="Gene3D" id="1.10.10.10">
    <property type="entry name" value="Winged helix-like DNA-binding domain superfamily/Winged helix DNA-binding domain"/>
    <property type="match status" value="1"/>
</dbReference>
<dbReference type="AlphaFoldDB" id="L0JY03"/>
<evidence type="ECO:0000313" key="1">
    <source>
        <dbReference type="EMBL" id="AGB36989.1"/>
    </source>
</evidence>
<dbReference type="RefSeq" id="WP_015320440.1">
    <property type="nucleotide sequence ID" value="NC_019974.1"/>
</dbReference>
<dbReference type="SUPFAM" id="SSF46785">
    <property type="entry name" value="Winged helix' DNA-binding domain"/>
    <property type="match status" value="1"/>
</dbReference>
<evidence type="ECO:0008006" key="3">
    <source>
        <dbReference type="Google" id="ProtNLM"/>
    </source>
</evidence>
<gene>
    <name evidence="1" type="ORF">Natoc_1152</name>
</gene>
<reference evidence="1 2" key="1">
    <citation type="submission" date="2012-11" db="EMBL/GenBank/DDBJ databases">
        <title>FINISHED of Natronococcus occultus SP4, DSM 3396.</title>
        <authorList>
            <consortium name="DOE Joint Genome Institute"/>
            <person name="Eisen J."/>
            <person name="Huntemann M."/>
            <person name="Wei C.-L."/>
            <person name="Han J."/>
            <person name="Detter J.C."/>
            <person name="Han C."/>
            <person name="Tapia R."/>
            <person name="Chen A."/>
            <person name="Kyrpides N."/>
            <person name="Mavromatis K."/>
            <person name="Markowitz V."/>
            <person name="Szeto E."/>
            <person name="Ivanova N."/>
            <person name="Mikhailova N."/>
            <person name="Ovchinnikova G."/>
            <person name="Pagani I."/>
            <person name="Pati A."/>
            <person name="Goodwin L."/>
            <person name="Nordberg H.P."/>
            <person name="Cantor M.N."/>
            <person name="Hua S.X."/>
            <person name="Woyke T."/>
            <person name="Eisen J."/>
            <person name="Klenk H.-P."/>
            <person name="Klenk H.-P."/>
        </authorList>
    </citation>
    <scope>NUCLEOTIDE SEQUENCE [LARGE SCALE GENOMIC DNA]</scope>
    <source>
        <strain evidence="1 2">SP4</strain>
    </source>
</reference>
<sequence length="72" mass="8297">MQLDSRPTVSIPEEFDSAQAKLIYLYLREWPNASADEICTALGIEKGTFLSVARTLREREHVERVEGRYRLA</sequence>
<evidence type="ECO:0000313" key="2">
    <source>
        <dbReference type="Proteomes" id="UP000010878"/>
    </source>
</evidence>
<keyword evidence="2" id="KW-1185">Reference proteome</keyword>